<reference evidence="1 2" key="1">
    <citation type="submission" date="2015-01" db="EMBL/GenBank/DDBJ databases">
        <title>The Genome Sequence of Exophiala spinifera CBS89968.</title>
        <authorList>
            <consortium name="The Broad Institute Genomics Platform"/>
            <person name="Cuomo C."/>
            <person name="de Hoog S."/>
            <person name="Gorbushina A."/>
            <person name="Stielow B."/>
            <person name="Teixiera M."/>
            <person name="Abouelleil A."/>
            <person name="Chapman S.B."/>
            <person name="Priest M."/>
            <person name="Young S.K."/>
            <person name="Wortman J."/>
            <person name="Nusbaum C."/>
            <person name="Birren B."/>
        </authorList>
    </citation>
    <scope>NUCLEOTIDE SEQUENCE [LARGE SCALE GENOMIC DNA]</scope>
    <source>
        <strain evidence="1 2">CBS 89968</strain>
    </source>
</reference>
<dbReference type="AlphaFoldDB" id="A0A0D1ZJ48"/>
<name>A0A0D1ZJ48_9EURO</name>
<evidence type="ECO:0000313" key="2">
    <source>
        <dbReference type="Proteomes" id="UP000053328"/>
    </source>
</evidence>
<dbReference type="HOGENOM" id="CLU_1845132_0_0_1"/>
<dbReference type="RefSeq" id="XP_016233093.1">
    <property type="nucleotide sequence ID" value="XM_016382390.1"/>
</dbReference>
<dbReference type="EMBL" id="KN847497">
    <property type="protein sequence ID" value="KIW12877.1"/>
    <property type="molecule type" value="Genomic_DNA"/>
</dbReference>
<dbReference type="GeneID" id="27335147"/>
<keyword evidence="2" id="KW-1185">Reference proteome</keyword>
<gene>
    <name evidence="1" type="ORF">PV08_08064</name>
</gene>
<organism evidence="1 2">
    <name type="scientific">Exophiala spinifera</name>
    <dbReference type="NCBI Taxonomy" id="91928"/>
    <lineage>
        <taxon>Eukaryota</taxon>
        <taxon>Fungi</taxon>
        <taxon>Dikarya</taxon>
        <taxon>Ascomycota</taxon>
        <taxon>Pezizomycotina</taxon>
        <taxon>Eurotiomycetes</taxon>
        <taxon>Chaetothyriomycetidae</taxon>
        <taxon>Chaetothyriales</taxon>
        <taxon>Herpotrichiellaceae</taxon>
        <taxon>Exophiala</taxon>
    </lineage>
</organism>
<accession>A0A0D1ZJ48</accession>
<evidence type="ECO:0000313" key="1">
    <source>
        <dbReference type="EMBL" id="KIW12877.1"/>
    </source>
</evidence>
<sequence length="139" mass="15566">MDPDRQTVHLTDAGKGDLTWVPVWEYIFKDLQHDAVQTLSWSHQVHAGILVCLDPVMSACIPVSPKTWKTFREKQSDTLLSGFGDLRDTRVRVIVVPHDTKDNQWALAMIFPHATKLLVLTSSNAFGENDKALDPDDAA</sequence>
<dbReference type="Proteomes" id="UP000053328">
    <property type="component" value="Unassembled WGS sequence"/>
</dbReference>
<proteinExistence type="predicted"/>
<dbReference type="VEuPathDB" id="FungiDB:PV08_08064"/>
<protein>
    <submittedName>
        <fullName evidence="1">Uncharacterized protein</fullName>
    </submittedName>
</protein>